<sequence>MATLEEIVITYVSAWAETDEGVRRALLKTCWADEGIYSDPTGEAVGREALLHHIAGFLKQSNGYRILCTSGADEHHSRIRFTWALVDSEGRRVSDGIDFGEVGPDGRLTRITGFFGPPPTLPASWPADLTLSSEQANGKRG</sequence>
<keyword evidence="3" id="KW-1185">Reference proteome</keyword>
<dbReference type="InterPro" id="IPR032710">
    <property type="entry name" value="NTF2-like_dom_sf"/>
</dbReference>
<dbReference type="AlphaFoldDB" id="A0A4V0YZG5"/>
<protein>
    <submittedName>
        <fullName evidence="2">Nuclear transport factor 2 family protein</fullName>
    </submittedName>
</protein>
<dbReference type="InterPro" id="IPR037401">
    <property type="entry name" value="SnoaL-like"/>
</dbReference>
<feature type="domain" description="SnoaL-like" evidence="1">
    <location>
        <begin position="11"/>
        <end position="110"/>
    </location>
</feature>
<gene>
    <name evidence="2" type="ORF">EPA93_28160</name>
</gene>
<dbReference type="RefSeq" id="WP_129890707.1">
    <property type="nucleotide sequence ID" value="NZ_CP035758.1"/>
</dbReference>
<organism evidence="2 3">
    <name type="scientific">Ktedonosporobacter rubrisoli</name>
    <dbReference type="NCBI Taxonomy" id="2509675"/>
    <lineage>
        <taxon>Bacteria</taxon>
        <taxon>Bacillati</taxon>
        <taxon>Chloroflexota</taxon>
        <taxon>Ktedonobacteria</taxon>
        <taxon>Ktedonobacterales</taxon>
        <taxon>Ktedonosporobacteraceae</taxon>
        <taxon>Ktedonosporobacter</taxon>
    </lineage>
</organism>
<dbReference type="KEGG" id="kbs:EPA93_28160"/>
<evidence type="ECO:0000313" key="3">
    <source>
        <dbReference type="Proteomes" id="UP000290365"/>
    </source>
</evidence>
<evidence type="ECO:0000259" key="1">
    <source>
        <dbReference type="Pfam" id="PF12680"/>
    </source>
</evidence>
<dbReference type="EMBL" id="CP035758">
    <property type="protein sequence ID" value="QBD79641.1"/>
    <property type="molecule type" value="Genomic_DNA"/>
</dbReference>
<proteinExistence type="predicted"/>
<dbReference type="Proteomes" id="UP000290365">
    <property type="component" value="Chromosome"/>
</dbReference>
<dbReference type="SUPFAM" id="SSF54427">
    <property type="entry name" value="NTF2-like"/>
    <property type="match status" value="1"/>
</dbReference>
<dbReference type="Pfam" id="PF12680">
    <property type="entry name" value="SnoaL_2"/>
    <property type="match status" value="1"/>
</dbReference>
<reference evidence="2 3" key="1">
    <citation type="submission" date="2019-01" db="EMBL/GenBank/DDBJ databases">
        <title>Ktedonosporobacter rubrisoli SCAWS-G2.</title>
        <authorList>
            <person name="Huang Y."/>
            <person name="Yan B."/>
        </authorList>
    </citation>
    <scope>NUCLEOTIDE SEQUENCE [LARGE SCALE GENOMIC DNA]</scope>
    <source>
        <strain evidence="2 3">SCAWS-G2</strain>
    </source>
</reference>
<accession>A0A4V0YZG5</accession>
<dbReference type="Gene3D" id="3.10.450.50">
    <property type="match status" value="1"/>
</dbReference>
<name>A0A4V0YZG5_KTERU</name>
<dbReference type="OrthoDB" id="9808719at2"/>
<evidence type="ECO:0000313" key="2">
    <source>
        <dbReference type="EMBL" id="QBD79641.1"/>
    </source>
</evidence>